<feature type="non-terminal residue" evidence="2">
    <location>
        <position position="85"/>
    </location>
</feature>
<evidence type="ECO:0000256" key="1">
    <source>
        <dbReference type="SAM" id="MobiDB-lite"/>
    </source>
</evidence>
<evidence type="ECO:0000313" key="2">
    <source>
        <dbReference type="EMBL" id="CAE8650990.1"/>
    </source>
</evidence>
<name>A0A813IL49_POLGL</name>
<protein>
    <submittedName>
        <fullName evidence="2">Uncharacterized protein</fullName>
    </submittedName>
</protein>
<dbReference type="EMBL" id="CAJNNW010009485">
    <property type="protein sequence ID" value="CAE8650990.1"/>
    <property type="molecule type" value="Genomic_DNA"/>
</dbReference>
<feature type="non-terminal residue" evidence="2">
    <location>
        <position position="1"/>
    </location>
</feature>
<feature type="region of interest" description="Disordered" evidence="1">
    <location>
        <begin position="34"/>
        <end position="85"/>
    </location>
</feature>
<evidence type="ECO:0000313" key="3">
    <source>
        <dbReference type="Proteomes" id="UP000626109"/>
    </source>
</evidence>
<reference evidence="2" key="1">
    <citation type="submission" date="2021-02" db="EMBL/GenBank/DDBJ databases">
        <authorList>
            <person name="Dougan E. K."/>
            <person name="Rhodes N."/>
            <person name="Thang M."/>
            <person name="Chan C."/>
        </authorList>
    </citation>
    <scope>NUCLEOTIDE SEQUENCE</scope>
</reference>
<sequence length="85" mass="8771">APLHSAARQRCTVRLLGGTDCAVLRCEGLPLNGMSGSLAAKSRNPIGAPFGRKTQWGTGPPEAQDQRGGGSSGSSAGHQQWDGRE</sequence>
<accession>A0A813IL49</accession>
<proteinExistence type="predicted"/>
<organism evidence="2 3">
    <name type="scientific">Polarella glacialis</name>
    <name type="common">Dinoflagellate</name>
    <dbReference type="NCBI Taxonomy" id="89957"/>
    <lineage>
        <taxon>Eukaryota</taxon>
        <taxon>Sar</taxon>
        <taxon>Alveolata</taxon>
        <taxon>Dinophyceae</taxon>
        <taxon>Suessiales</taxon>
        <taxon>Suessiaceae</taxon>
        <taxon>Polarella</taxon>
    </lineage>
</organism>
<dbReference type="AlphaFoldDB" id="A0A813IL49"/>
<dbReference type="Proteomes" id="UP000626109">
    <property type="component" value="Unassembled WGS sequence"/>
</dbReference>
<gene>
    <name evidence="2" type="ORF">PGLA2088_LOCUS8748</name>
</gene>
<comment type="caution">
    <text evidence="2">The sequence shown here is derived from an EMBL/GenBank/DDBJ whole genome shotgun (WGS) entry which is preliminary data.</text>
</comment>